<accession>A0A975YLJ4</accession>
<dbReference type="PROSITE" id="PS50110">
    <property type="entry name" value="RESPONSE_REGULATORY"/>
    <property type="match status" value="1"/>
</dbReference>
<feature type="active site" evidence="3 4">
    <location>
        <position position="165"/>
    </location>
</feature>
<dbReference type="KEGG" id="vos:KNV97_04510"/>
<keyword evidence="3 5" id="KW-0597">Phosphoprotein</keyword>
<dbReference type="GO" id="GO:0005737">
    <property type="term" value="C:cytoplasm"/>
    <property type="evidence" value="ECO:0007669"/>
    <property type="project" value="UniProtKB-SubCell"/>
</dbReference>
<evidence type="ECO:0000259" key="7">
    <source>
        <dbReference type="PROSITE" id="PS50122"/>
    </source>
</evidence>
<dbReference type="PIRSF" id="PIRSF000876">
    <property type="entry name" value="RR_chemtxs_CheB"/>
    <property type="match status" value="1"/>
</dbReference>
<proteinExistence type="inferred from homology"/>
<dbReference type="InterPro" id="IPR000673">
    <property type="entry name" value="Sig_transdc_resp-reg_Me-estase"/>
</dbReference>
<feature type="domain" description="CheB-type methylesterase" evidence="7">
    <location>
        <begin position="152"/>
        <end position="346"/>
    </location>
</feature>
<comment type="function">
    <text evidence="3">Involved in chemotaxis. Part of a chemotaxis signal transduction system that modulates chemotaxis in response to various stimuli. Catalyzes the demethylation of specific methylglutamate residues introduced into the chemoreceptors (methyl-accepting chemotaxis proteins or MCP) by CheR. Also mediates the irreversible deamidation of specific glutamine residues to glutamic acid.</text>
</comment>
<reference evidence="8" key="1">
    <citation type="submission" date="2021-06" db="EMBL/GenBank/DDBJ databases">
        <title>Vibrio nov. sp., novel gut bacterium isolated from Yellow Sea oyster.</title>
        <authorList>
            <person name="Muhammad N."/>
            <person name="Nguyen T.H."/>
            <person name="Lee Y.-J."/>
            <person name="Ko J."/>
            <person name="Kim S.-G."/>
        </authorList>
    </citation>
    <scope>NUCLEOTIDE SEQUENCE</scope>
    <source>
        <strain evidence="8">OG9-811</strain>
    </source>
</reference>
<dbReference type="EMBL" id="CP076642">
    <property type="protein sequence ID" value="QXO15679.1"/>
    <property type="molecule type" value="Genomic_DNA"/>
</dbReference>
<evidence type="ECO:0000256" key="4">
    <source>
        <dbReference type="PROSITE-ProRule" id="PRU00050"/>
    </source>
</evidence>
<dbReference type="PROSITE" id="PS50122">
    <property type="entry name" value="CHEB"/>
    <property type="match status" value="1"/>
</dbReference>
<feature type="active site" evidence="3 4">
    <location>
        <position position="288"/>
    </location>
</feature>
<dbReference type="GO" id="GO:0008984">
    <property type="term" value="F:protein-glutamate methylesterase activity"/>
    <property type="evidence" value="ECO:0007669"/>
    <property type="project" value="UniProtKB-UniRule"/>
</dbReference>
<comment type="subcellular location">
    <subcellularLocation>
        <location evidence="3">Cytoplasm</location>
    </subcellularLocation>
</comment>
<dbReference type="EC" id="3.1.1.61" evidence="3"/>
<dbReference type="SMART" id="SM00448">
    <property type="entry name" value="REC"/>
    <property type="match status" value="1"/>
</dbReference>
<evidence type="ECO:0000313" key="8">
    <source>
        <dbReference type="EMBL" id="QXO15679.1"/>
    </source>
</evidence>
<dbReference type="NCBIfam" id="NF009206">
    <property type="entry name" value="PRK12555.1"/>
    <property type="match status" value="1"/>
</dbReference>
<keyword evidence="2 3" id="KW-0145">Chemotaxis</keyword>
<keyword evidence="3 4" id="KW-0378">Hydrolase</keyword>
<sequence length="350" mass="37679">MSKMIKVLVVDDSPVFRALLTQLIASDPDLEVVGSAEDPYQARDMIKRLNPDVLTLDIEMPKMNGVQFLRNLMRLRPIPVVMISTLTQHGADATLAALEAGAVDYFPKPSVDNTADMVNYKTLVNDKLKMAAGANVASSPKPSAKAPVTITPCSTRIQLLAIGASTGGTEALNSVLSALPAGLPPIVITQHISAQFTPSLAKRLNANSAVEVEEVKQRQVLLQSGHAYLAPGDQHMVVTRRGAELYALLDDRDPVNRHKPSVDVMFDSVAEVLADKALAMLLTGMGQDGAKGMLKMRQKGAATVAQDERSCVVWGMPRVAIELGAAKDVRALSAMPQWIGEHIHLNKINR</sequence>
<dbReference type="Pfam" id="PF00072">
    <property type="entry name" value="Response_reg"/>
    <property type="match status" value="1"/>
</dbReference>
<comment type="PTM">
    <text evidence="3">Phosphorylated by CheA. Phosphorylation of the N-terminal regulatory domain activates the methylesterase activity.</text>
</comment>
<comment type="catalytic activity">
    <reaction evidence="3">
        <text>[protein]-L-glutamate 5-O-methyl ester + H2O = L-glutamyl-[protein] + methanol + H(+)</text>
        <dbReference type="Rhea" id="RHEA:23236"/>
        <dbReference type="Rhea" id="RHEA-COMP:10208"/>
        <dbReference type="Rhea" id="RHEA-COMP:10311"/>
        <dbReference type="ChEBI" id="CHEBI:15377"/>
        <dbReference type="ChEBI" id="CHEBI:15378"/>
        <dbReference type="ChEBI" id="CHEBI:17790"/>
        <dbReference type="ChEBI" id="CHEBI:29973"/>
        <dbReference type="ChEBI" id="CHEBI:82795"/>
        <dbReference type="EC" id="3.1.1.61"/>
    </reaction>
</comment>
<dbReference type="GO" id="GO:0050568">
    <property type="term" value="F:protein-glutamine glutaminase activity"/>
    <property type="evidence" value="ECO:0007669"/>
    <property type="project" value="UniProtKB-UniRule"/>
</dbReference>
<dbReference type="InterPro" id="IPR001789">
    <property type="entry name" value="Sig_transdc_resp-reg_receiver"/>
</dbReference>
<dbReference type="PANTHER" id="PTHR42872">
    <property type="entry name" value="PROTEIN-GLUTAMATE METHYLESTERASE/PROTEIN-GLUTAMINE GLUTAMINASE"/>
    <property type="match status" value="1"/>
</dbReference>
<comment type="domain">
    <text evidence="3">Contains a C-terminal catalytic domain, and an N-terminal region which modulates catalytic activity.</text>
</comment>
<keyword evidence="1 3" id="KW-0963">Cytoplasm</keyword>
<dbReference type="NCBIfam" id="NF001965">
    <property type="entry name" value="PRK00742.1"/>
    <property type="match status" value="1"/>
</dbReference>
<comment type="catalytic activity">
    <reaction evidence="3">
        <text>L-glutaminyl-[protein] + H2O = L-glutamyl-[protein] + NH4(+)</text>
        <dbReference type="Rhea" id="RHEA:16441"/>
        <dbReference type="Rhea" id="RHEA-COMP:10207"/>
        <dbReference type="Rhea" id="RHEA-COMP:10208"/>
        <dbReference type="ChEBI" id="CHEBI:15377"/>
        <dbReference type="ChEBI" id="CHEBI:28938"/>
        <dbReference type="ChEBI" id="CHEBI:29973"/>
        <dbReference type="ChEBI" id="CHEBI:30011"/>
        <dbReference type="EC" id="3.5.1.44"/>
    </reaction>
</comment>
<dbReference type="CDD" id="cd17541">
    <property type="entry name" value="REC_CheB-like"/>
    <property type="match status" value="1"/>
</dbReference>
<evidence type="ECO:0000256" key="2">
    <source>
        <dbReference type="ARBA" id="ARBA00022500"/>
    </source>
</evidence>
<gene>
    <name evidence="3" type="primary">cheB</name>
    <name evidence="8" type="ORF">KNV97_04510</name>
</gene>
<feature type="active site" evidence="3 4">
    <location>
        <position position="191"/>
    </location>
</feature>
<evidence type="ECO:0000256" key="1">
    <source>
        <dbReference type="ARBA" id="ARBA00022490"/>
    </source>
</evidence>
<name>A0A975YLJ4_9VIBR</name>
<dbReference type="HAMAP" id="MF_00099">
    <property type="entry name" value="CheB_chemtxs"/>
    <property type="match status" value="1"/>
</dbReference>
<feature type="modified residue" description="4-aspartylphosphate" evidence="3 5">
    <location>
        <position position="57"/>
    </location>
</feature>
<evidence type="ECO:0000256" key="5">
    <source>
        <dbReference type="PROSITE-ProRule" id="PRU00169"/>
    </source>
</evidence>
<dbReference type="Pfam" id="PF01339">
    <property type="entry name" value="CheB_methylest"/>
    <property type="match status" value="1"/>
</dbReference>
<evidence type="ECO:0000256" key="3">
    <source>
        <dbReference type="HAMAP-Rule" id="MF_00099"/>
    </source>
</evidence>
<dbReference type="CDD" id="cd16432">
    <property type="entry name" value="CheB_Rec"/>
    <property type="match status" value="1"/>
</dbReference>
<dbReference type="GO" id="GO:0000156">
    <property type="term" value="F:phosphorelay response regulator activity"/>
    <property type="evidence" value="ECO:0007669"/>
    <property type="project" value="InterPro"/>
</dbReference>
<dbReference type="Proteomes" id="UP000694232">
    <property type="component" value="Chromosome 2"/>
</dbReference>
<dbReference type="PANTHER" id="PTHR42872:SF6">
    <property type="entry name" value="PROTEIN-GLUTAMATE METHYLESTERASE_PROTEIN-GLUTAMINE GLUTAMINASE"/>
    <property type="match status" value="1"/>
</dbReference>
<dbReference type="EC" id="3.5.1.44" evidence="3"/>
<dbReference type="GO" id="GO:0006935">
    <property type="term" value="P:chemotaxis"/>
    <property type="evidence" value="ECO:0007669"/>
    <property type="project" value="UniProtKB-UniRule"/>
</dbReference>
<dbReference type="AlphaFoldDB" id="A0A975YLJ4"/>
<keyword evidence="9" id="KW-1185">Reference proteome</keyword>
<protein>
    <recommendedName>
        <fullName evidence="3">Protein-glutamate methylesterase/protein-glutamine glutaminase</fullName>
        <ecNumber evidence="3">3.1.1.61</ecNumber>
        <ecNumber evidence="3">3.5.1.44</ecNumber>
    </recommendedName>
</protein>
<dbReference type="InterPro" id="IPR008248">
    <property type="entry name" value="CheB-like"/>
</dbReference>
<organism evidence="8 9">
    <name type="scientific">Vibrio ostreae</name>
    <dbReference type="NCBI Taxonomy" id="2841925"/>
    <lineage>
        <taxon>Bacteria</taxon>
        <taxon>Pseudomonadati</taxon>
        <taxon>Pseudomonadota</taxon>
        <taxon>Gammaproteobacteria</taxon>
        <taxon>Vibrionales</taxon>
        <taxon>Vibrionaceae</taxon>
        <taxon>Vibrio</taxon>
    </lineage>
</organism>
<feature type="domain" description="Response regulatory" evidence="6">
    <location>
        <begin position="6"/>
        <end position="123"/>
    </location>
</feature>
<comment type="similarity">
    <text evidence="3">Belongs to the CheB family.</text>
</comment>
<dbReference type="RefSeq" id="WP_218561636.1">
    <property type="nucleotide sequence ID" value="NZ_CP076642.1"/>
</dbReference>
<evidence type="ECO:0000259" key="6">
    <source>
        <dbReference type="PROSITE" id="PS50110"/>
    </source>
</evidence>
<evidence type="ECO:0000313" key="9">
    <source>
        <dbReference type="Proteomes" id="UP000694232"/>
    </source>
</evidence>